<organism evidence="2 3">
    <name type="scientific">Paraphoma chrysanthemicola</name>
    <dbReference type="NCBI Taxonomy" id="798071"/>
    <lineage>
        <taxon>Eukaryota</taxon>
        <taxon>Fungi</taxon>
        <taxon>Dikarya</taxon>
        <taxon>Ascomycota</taxon>
        <taxon>Pezizomycotina</taxon>
        <taxon>Dothideomycetes</taxon>
        <taxon>Pleosporomycetidae</taxon>
        <taxon>Pleosporales</taxon>
        <taxon>Pleosporineae</taxon>
        <taxon>Phaeosphaeriaceae</taxon>
        <taxon>Paraphoma</taxon>
    </lineage>
</organism>
<feature type="region of interest" description="Disordered" evidence="1">
    <location>
        <begin position="52"/>
        <end position="85"/>
    </location>
</feature>
<dbReference type="Proteomes" id="UP000813461">
    <property type="component" value="Unassembled WGS sequence"/>
</dbReference>
<dbReference type="EMBL" id="JAGMVJ010000005">
    <property type="protein sequence ID" value="KAH7090218.1"/>
    <property type="molecule type" value="Genomic_DNA"/>
</dbReference>
<dbReference type="AlphaFoldDB" id="A0A8K0RD96"/>
<evidence type="ECO:0000256" key="1">
    <source>
        <dbReference type="SAM" id="MobiDB-lite"/>
    </source>
</evidence>
<keyword evidence="3" id="KW-1185">Reference proteome</keyword>
<dbReference type="OrthoDB" id="3756155at2759"/>
<sequence>MLLFSPPRCDFLIGGARKQTAFTSRRYSLPLPARPVTSLVALRSLQVVVLPQATPHPTSHKPQGPKPTSTMSSPHSIRYGSPRSPPFSPTLGSIEEVFEYEPLEQITSQPTTPLTPTPLESADASQGVLPEPATTVLPTVSMGPRTKGIILGPRRARSAHVTAKVTNVLRHVLEADRLRRRTALRIYLKAIVFLKLLLKSHERYGALMATSGMYMQR</sequence>
<gene>
    <name evidence="2" type="ORF">FB567DRAFT_285986</name>
</gene>
<comment type="caution">
    <text evidence="2">The sequence shown here is derived from an EMBL/GenBank/DDBJ whole genome shotgun (WGS) entry which is preliminary data.</text>
</comment>
<proteinExistence type="predicted"/>
<feature type="compositionally biased region" description="Polar residues" evidence="1">
    <location>
        <begin position="55"/>
        <end position="75"/>
    </location>
</feature>
<evidence type="ECO:0000313" key="3">
    <source>
        <dbReference type="Proteomes" id="UP000813461"/>
    </source>
</evidence>
<accession>A0A8K0RD96</accession>
<evidence type="ECO:0000313" key="2">
    <source>
        <dbReference type="EMBL" id="KAH7090218.1"/>
    </source>
</evidence>
<protein>
    <submittedName>
        <fullName evidence="2">Uncharacterized protein</fullName>
    </submittedName>
</protein>
<name>A0A8K0RD96_9PLEO</name>
<reference evidence="2" key="1">
    <citation type="journal article" date="2021" name="Nat. Commun.">
        <title>Genetic determinants of endophytism in the Arabidopsis root mycobiome.</title>
        <authorList>
            <person name="Mesny F."/>
            <person name="Miyauchi S."/>
            <person name="Thiergart T."/>
            <person name="Pickel B."/>
            <person name="Atanasova L."/>
            <person name="Karlsson M."/>
            <person name="Huettel B."/>
            <person name="Barry K.W."/>
            <person name="Haridas S."/>
            <person name="Chen C."/>
            <person name="Bauer D."/>
            <person name="Andreopoulos W."/>
            <person name="Pangilinan J."/>
            <person name="LaButti K."/>
            <person name="Riley R."/>
            <person name="Lipzen A."/>
            <person name="Clum A."/>
            <person name="Drula E."/>
            <person name="Henrissat B."/>
            <person name="Kohler A."/>
            <person name="Grigoriev I.V."/>
            <person name="Martin F.M."/>
            <person name="Hacquard S."/>
        </authorList>
    </citation>
    <scope>NUCLEOTIDE SEQUENCE</scope>
    <source>
        <strain evidence="2">MPI-SDFR-AT-0120</strain>
    </source>
</reference>